<keyword evidence="7 11" id="KW-1133">Transmembrane helix</keyword>
<feature type="transmembrane region" description="Helical" evidence="11">
    <location>
        <begin position="199"/>
        <end position="221"/>
    </location>
</feature>
<dbReference type="InterPro" id="IPR035908">
    <property type="entry name" value="F0_ATP_A_sf"/>
</dbReference>
<dbReference type="SUPFAM" id="SSF81336">
    <property type="entry name" value="F1F0 ATP synthase subunit A"/>
    <property type="match status" value="1"/>
</dbReference>
<dbReference type="HAMAP" id="MF_01393">
    <property type="entry name" value="ATP_synth_a_bact"/>
    <property type="match status" value="1"/>
</dbReference>
<evidence type="ECO:0000256" key="9">
    <source>
        <dbReference type="ARBA" id="ARBA00023136"/>
    </source>
</evidence>
<dbReference type="PANTHER" id="PTHR42823">
    <property type="entry name" value="ATP SYNTHASE SUBUNIT A, CHLOROPLASTIC"/>
    <property type="match status" value="1"/>
</dbReference>
<feature type="transmembrane region" description="Helical" evidence="11">
    <location>
        <begin position="78"/>
        <end position="96"/>
    </location>
</feature>
<keyword evidence="9 11" id="KW-0472">Membrane</keyword>
<evidence type="ECO:0000256" key="10">
    <source>
        <dbReference type="ARBA" id="ARBA00023310"/>
    </source>
</evidence>
<keyword evidence="3 11" id="KW-0813">Transport</keyword>
<dbReference type="PROSITE" id="PS00449">
    <property type="entry name" value="ATPASE_A"/>
    <property type="match status" value="1"/>
</dbReference>
<comment type="function">
    <text evidence="11 12">Key component of the proton channel; it plays a direct role in the translocation of protons across the membrane.</text>
</comment>
<evidence type="ECO:0000256" key="1">
    <source>
        <dbReference type="ARBA" id="ARBA00004141"/>
    </source>
</evidence>
<evidence type="ECO:0000313" key="14">
    <source>
        <dbReference type="Proteomes" id="UP000231383"/>
    </source>
</evidence>
<proteinExistence type="inferred from homology"/>
<dbReference type="NCBIfam" id="TIGR01131">
    <property type="entry name" value="ATP_synt_6_or_A"/>
    <property type="match status" value="1"/>
</dbReference>
<dbReference type="GO" id="GO:0046933">
    <property type="term" value="F:proton-transporting ATP synthase activity, rotational mechanism"/>
    <property type="evidence" value="ECO:0007669"/>
    <property type="project" value="UniProtKB-UniRule"/>
</dbReference>
<evidence type="ECO:0000256" key="6">
    <source>
        <dbReference type="ARBA" id="ARBA00022781"/>
    </source>
</evidence>
<evidence type="ECO:0000256" key="5">
    <source>
        <dbReference type="ARBA" id="ARBA00022692"/>
    </source>
</evidence>
<dbReference type="InterPro" id="IPR000568">
    <property type="entry name" value="ATP_synth_F0_asu"/>
</dbReference>
<feature type="transmembrane region" description="Helical" evidence="11">
    <location>
        <begin position="141"/>
        <end position="160"/>
    </location>
</feature>
<comment type="subcellular location">
    <subcellularLocation>
        <location evidence="11 12">Cell membrane</location>
        <topology evidence="11 12">Multi-pass membrane protein</topology>
    </subcellularLocation>
    <subcellularLocation>
        <location evidence="1">Membrane</location>
        <topology evidence="1">Multi-pass membrane protein</topology>
    </subcellularLocation>
</comment>
<sequence length="259" mass="29024">MSPHISIKAEKVFEILGFPITNSLLVTTLVIVVFSFIARYYYQELQKEDRSLVFYGLHAMFVGLYGMFESVLRKNVNVFYGLLGSFFFFILLSNWSGLVPGVGSILIEPQIHLEEIAESKEIHGSGKIPLLRGGTADLNTTVALALLSVILTQIFGFKYLGAKAHLKKYFNFKDPIMIMLGPLEIIQELARIVSFSFRLYGNIFAGEVLLAIIPFLLPVVFSFVVAPMFFLEIFVGTVQAFVFVMLSAVFINMAVAKQH</sequence>
<keyword evidence="5 11" id="KW-0812">Transmembrane</keyword>
<dbReference type="GO" id="GO:0042777">
    <property type="term" value="P:proton motive force-driven plasma membrane ATP synthesis"/>
    <property type="evidence" value="ECO:0007669"/>
    <property type="project" value="TreeGrafter"/>
</dbReference>
<dbReference type="AlphaFoldDB" id="A0A2M8EXD9"/>
<dbReference type="GO" id="GO:0005886">
    <property type="term" value="C:plasma membrane"/>
    <property type="evidence" value="ECO:0007669"/>
    <property type="project" value="UniProtKB-SubCell"/>
</dbReference>
<protein>
    <recommendedName>
        <fullName evidence="11 12">ATP synthase subunit a</fullName>
    </recommendedName>
    <alternativeName>
        <fullName evidence="11">ATP synthase F0 sector subunit a</fullName>
    </alternativeName>
    <alternativeName>
        <fullName evidence="11">F-ATPase subunit 6</fullName>
    </alternativeName>
</protein>
<accession>A0A2M8EXD9</accession>
<dbReference type="InterPro" id="IPR023011">
    <property type="entry name" value="ATP_synth_F0_asu_AS"/>
</dbReference>
<evidence type="ECO:0000256" key="8">
    <source>
        <dbReference type="ARBA" id="ARBA00023065"/>
    </source>
</evidence>
<gene>
    <name evidence="11 13" type="primary">atpB</name>
    <name evidence="13" type="ORF">CO051_05280</name>
</gene>
<keyword evidence="11" id="KW-1003">Cell membrane</keyword>
<dbReference type="InterPro" id="IPR045082">
    <property type="entry name" value="ATP_syn_F0_a_bact/chloroplast"/>
</dbReference>
<dbReference type="Pfam" id="PF00119">
    <property type="entry name" value="ATP-synt_A"/>
    <property type="match status" value="1"/>
</dbReference>
<organism evidence="13 14">
    <name type="scientific">Candidatus Roizmanbacteria bacterium CG_4_9_14_0_2_um_filter_39_13</name>
    <dbReference type="NCBI Taxonomy" id="1974839"/>
    <lineage>
        <taxon>Bacteria</taxon>
        <taxon>Candidatus Roizmaniibacteriota</taxon>
    </lineage>
</organism>
<reference evidence="14" key="1">
    <citation type="submission" date="2017-09" db="EMBL/GenBank/DDBJ databases">
        <title>Depth-based differentiation of microbial function through sediment-hosted aquifers and enrichment of novel symbionts in the deep terrestrial subsurface.</title>
        <authorList>
            <person name="Probst A.J."/>
            <person name="Ladd B."/>
            <person name="Jarett J.K."/>
            <person name="Geller-Mcgrath D.E."/>
            <person name="Sieber C.M.K."/>
            <person name="Emerson J.B."/>
            <person name="Anantharaman K."/>
            <person name="Thomas B.C."/>
            <person name="Malmstrom R."/>
            <person name="Stieglmeier M."/>
            <person name="Klingl A."/>
            <person name="Woyke T."/>
            <person name="Ryan C.M."/>
            <person name="Banfield J.F."/>
        </authorList>
    </citation>
    <scope>NUCLEOTIDE SEQUENCE [LARGE SCALE GENOMIC DNA]</scope>
</reference>
<evidence type="ECO:0000256" key="12">
    <source>
        <dbReference type="RuleBase" id="RU000483"/>
    </source>
</evidence>
<evidence type="ECO:0000256" key="7">
    <source>
        <dbReference type="ARBA" id="ARBA00022989"/>
    </source>
</evidence>
<evidence type="ECO:0000256" key="3">
    <source>
        <dbReference type="ARBA" id="ARBA00022448"/>
    </source>
</evidence>
<name>A0A2M8EXD9_9BACT</name>
<keyword evidence="8 11" id="KW-0406">Ion transport</keyword>
<dbReference type="PANTHER" id="PTHR42823:SF3">
    <property type="entry name" value="ATP SYNTHASE SUBUNIT A, CHLOROPLASTIC"/>
    <property type="match status" value="1"/>
</dbReference>
<dbReference type="GO" id="GO:0045259">
    <property type="term" value="C:proton-transporting ATP synthase complex"/>
    <property type="evidence" value="ECO:0007669"/>
    <property type="project" value="UniProtKB-KW"/>
</dbReference>
<comment type="caution">
    <text evidence="13">The sequence shown here is derived from an EMBL/GenBank/DDBJ whole genome shotgun (WGS) entry which is preliminary data.</text>
</comment>
<evidence type="ECO:0000313" key="13">
    <source>
        <dbReference type="EMBL" id="PJC30538.1"/>
    </source>
</evidence>
<dbReference type="CDD" id="cd00310">
    <property type="entry name" value="ATP-synt_Fo_a_6"/>
    <property type="match status" value="1"/>
</dbReference>
<dbReference type="PRINTS" id="PR00123">
    <property type="entry name" value="ATPASEA"/>
</dbReference>
<dbReference type="Gene3D" id="1.20.120.220">
    <property type="entry name" value="ATP synthase, F0 complex, subunit A"/>
    <property type="match status" value="1"/>
</dbReference>
<dbReference type="EMBL" id="PFSC01000133">
    <property type="protein sequence ID" value="PJC30538.1"/>
    <property type="molecule type" value="Genomic_DNA"/>
</dbReference>
<evidence type="ECO:0000256" key="2">
    <source>
        <dbReference type="ARBA" id="ARBA00006810"/>
    </source>
</evidence>
<keyword evidence="6 11" id="KW-0375">Hydrogen ion transport</keyword>
<feature type="transmembrane region" description="Helical" evidence="11">
    <location>
        <begin position="12"/>
        <end position="40"/>
    </location>
</feature>
<comment type="similarity">
    <text evidence="2 11 12">Belongs to the ATPase A chain family.</text>
</comment>
<feature type="transmembrane region" description="Helical" evidence="11">
    <location>
        <begin position="233"/>
        <end position="255"/>
    </location>
</feature>
<evidence type="ECO:0000256" key="11">
    <source>
        <dbReference type="HAMAP-Rule" id="MF_01393"/>
    </source>
</evidence>
<dbReference type="Proteomes" id="UP000231383">
    <property type="component" value="Unassembled WGS sequence"/>
</dbReference>
<evidence type="ECO:0000256" key="4">
    <source>
        <dbReference type="ARBA" id="ARBA00022547"/>
    </source>
</evidence>
<keyword evidence="4 11" id="KW-0138">CF(0)</keyword>
<keyword evidence="10 11" id="KW-0066">ATP synthesis</keyword>